<dbReference type="PANTHER" id="PTHR13140:SF745">
    <property type="entry name" value="UNCONVENTIONAL MYOSIN-VI"/>
    <property type="match status" value="1"/>
</dbReference>
<dbReference type="InterPro" id="IPR027417">
    <property type="entry name" value="P-loop_NTPase"/>
</dbReference>
<proteinExistence type="inferred from homology"/>
<feature type="region of interest" description="Disordered" evidence="5">
    <location>
        <begin position="1"/>
        <end position="45"/>
    </location>
</feature>
<gene>
    <name evidence="7" type="ORF">F2P81_025941</name>
</gene>
<name>A0A6A4RH36_SCOMX</name>
<evidence type="ECO:0000313" key="7">
    <source>
        <dbReference type="EMBL" id="KAF0021806.1"/>
    </source>
</evidence>
<evidence type="ECO:0000256" key="2">
    <source>
        <dbReference type="ARBA" id="ARBA00022840"/>
    </source>
</evidence>
<reference evidence="7 8" key="1">
    <citation type="submission" date="2019-06" db="EMBL/GenBank/DDBJ databases">
        <title>Draft genomes of female and male turbot (Scophthalmus maximus).</title>
        <authorList>
            <person name="Xu H."/>
            <person name="Xu X.-W."/>
            <person name="Shao C."/>
            <person name="Chen S."/>
        </authorList>
    </citation>
    <scope>NUCLEOTIDE SEQUENCE [LARGE SCALE GENOMIC DNA]</scope>
    <source>
        <strain evidence="7">Ysfricsl-2016a</strain>
        <tissue evidence="7">Blood</tissue>
    </source>
</reference>
<dbReference type="PROSITE" id="PS51456">
    <property type="entry name" value="MYOSIN_MOTOR"/>
    <property type="match status" value="1"/>
</dbReference>
<sequence>MAAVRLAARSQAEGDELRDRRRAISHSSPCPAAETFPPVGSTKGPIVKASDPHAVTSNYNSFQVLISVAALWPLPLSESPSATVNNTIVCSKCREVQFVPTGGGSAGEVPLKVEQANNARDALGKAVYSRLFDHVVTRVNQCFPFDSSANFIGVLDIAGFGQ</sequence>
<evidence type="ECO:0000259" key="6">
    <source>
        <dbReference type="PROSITE" id="PS51456"/>
    </source>
</evidence>
<dbReference type="Pfam" id="PF00063">
    <property type="entry name" value="Myosin_head"/>
    <property type="match status" value="1"/>
</dbReference>
<evidence type="ECO:0000256" key="4">
    <source>
        <dbReference type="PROSITE-ProRule" id="PRU00782"/>
    </source>
</evidence>
<dbReference type="GO" id="GO:0000146">
    <property type="term" value="F:microfilament motor activity"/>
    <property type="evidence" value="ECO:0007669"/>
    <property type="project" value="TreeGrafter"/>
</dbReference>
<keyword evidence="4" id="KW-0505">Motor protein</keyword>
<dbReference type="Gene3D" id="1.20.120.720">
    <property type="entry name" value="Myosin VI head, motor domain, U50 subdomain"/>
    <property type="match status" value="1"/>
</dbReference>
<dbReference type="GO" id="GO:0005524">
    <property type="term" value="F:ATP binding"/>
    <property type="evidence" value="ECO:0007669"/>
    <property type="project" value="UniProtKB-KW"/>
</dbReference>
<dbReference type="AlphaFoldDB" id="A0A6A4RH36"/>
<dbReference type="SUPFAM" id="SSF52540">
    <property type="entry name" value="P-loop containing nucleoside triphosphate hydrolases"/>
    <property type="match status" value="1"/>
</dbReference>
<evidence type="ECO:0000313" key="8">
    <source>
        <dbReference type="Proteomes" id="UP000438429"/>
    </source>
</evidence>
<comment type="caution">
    <text evidence="4">Lacks conserved residue(s) required for the propagation of feature annotation.</text>
</comment>
<dbReference type="GO" id="GO:0005886">
    <property type="term" value="C:plasma membrane"/>
    <property type="evidence" value="ECO:0007669"/>
    <property type="project" value="TreeGrafter"/>
</dbReference>
<dbReference type="EMBL" id="VEVO01001765">
    <property type="protein sequence ID" value="KAF0021806.1"/>
    <property type="molecule type" value="Genomic_DNA"/>
</dbReference>
<evidence type="ECO:0000256" key="1">
    <source>
        <dbReference type="ARBA" id="ARBA00022741"/>
    </source>
</evidence>
<dbReference type="InterPro" id="IPR001609">
    <property type="entry name" value="Myosin_head_motor_dom-like"/>
</dbReference>
<protein>
    <recommendedName>
        <fullName evidence="6">Myosin motor domain-containing protein</fullName>
    </recommendedName>
</protein>
<organism evidence="7 8">
    <name type="scientific">Scophthalmus maximus</name>
    <name type="common">Turbot</name>
    <name type="synonym">Psetta maxima</name>
    <dbReference type="NCBI Taxonomy" id="52904"/>
    <lineage>
        <taxon>Eukaryota</taxon>
        <taxon>Metazoa</taxon>
        <taxon>Chordata</taxon>
        <taxon>Craniata</taxon>
        <taxon>Vertebrata</taxon>
        <taxon>Euteleostomi</taxon>
        <taxon>Actinopterygii</taxon>
        <taxon>Neopterygii</taxon>
        <taxon>Teleostei</taxon>
        <taxon>Neoteleostei</taxon>
        <taxon>Acanthomorphata</taxon>
        <taxon>Carangaria</taxon>
        <taxon>Pleuronectiformes</taxon>
        <taxon>Pleuronectoidei</taxon>
        <taxon>Scophthalmidae</taxon>
        <taxon>Scophthalmus</taxon>
    </lineage>
</organism>
<comment type="similarity">
    <text evidence="4">Belongs to the TRAFAC class myosin-kinesin ATPase superfamily. Myosin family.</text>
</comment>
<keyword evidence="4" id="KW-0518">Myosin</keyword>
<keyword evidence="1" id="KW-0547">Nucleotide-binding</keyword>
<dbReference type="GO" id="GO:0030048">
    <property type="term" value="P:actin filament-based movement"/>
    <property type="evidence" value="ECO:0007669"/>
    <property type="project" value="TreeGrafter"/>
</dbReference>
<dbReference type="Proteomes" id="UP000438429">
    <property type="component" value="Unassembled WGS sequence"/>
</dbReference>
<accession>A0A6A4RH36</accession>
<dbReference type="GO" id="GO:0016459">
    <property type="term" value="C:myosin complex"/>
    <property type="evidence" value="ECO:0007669"/>
    <property type="project" value="UniProtKB-KW"/>
</dbReference>
<feature type="domain" description="Myosin motor" evidence="6">
    <location>
        <begin position="1"/>
        <end position="162"/>
    </location>
</feature>
<dbReference type="GO" id="GO:0001726">
    <property type="term" value="C:ruffle"/>
    <property type="evidence" value="ECO:0007669"/>
    <property type="project" value="TreeGrafter"/>
</dbReference>
<dbReference type="GO" id="GO:0051015">
    <property type="term" value="F:actin filament binding"/>
    <property type="evidence" value="ECO:0007669"/>
    <property type="project" value="TreeGrafter"/>
</dbReference>
<dbReference type="PANTHER" id="PTHR13140">
    <property type="entry name" value="MYOSIN"/>
    <property type="match status" value="1"/>
</dbReference>
<dbReference type="GO" id="GO:0030139">
    <property type="term" value="C:endocytic vesicle"/>
    <property type="evidence" value="ECO:0007669"/>
    <property type="project" value="TreeGrafter"/>
</dbReference>
<dbReference type="GO" id="GO:0007015">
    <property type="term" value="P:actin filament organization"/>
    <property type="evidence" value="ECO:0007669"/>
    <property type="project" value="TreeGrafter"/>
</dbReference>
<comment type="caution">
    <text evidence="7">The sequence shown here is derived from an EMBL/GenBank/DDBJ whole genome shotgun (WGS) entry which is preliminary data.</text>
</comment>
<evidence type="ECO:0000256" key="3">
    <source>
        <dbReference type="ARBA" id="ARBA00023203"/>
    </source>
</evidence>
<keyword evidence="2" id="KW-0067">ATP-binding</keyword>
<dbReference type="GO" id="GO:0042491">
    <property type="term" value="P:inner ear auditory receptor cell differentiation"/>
    <property type="evidence" value="ECO:0007669"/>
    <property type="project" value="TreeGrafter"/>
</dbReference>
<dbReference type="GO" id="GO:0042472">
    <property type="term" value="P:inner ear morphogenesis"/>
    <property type="evidence" value="ECO:0007669"/>
    <property type="project" value="TreeGrafter"/>
</dbReference>
<evidence type="ECO:0000256" key="5">
    <source>
        <dbReference type="SAM" id="MobiDB-lite"/>
    </source>
</evidence>
<keyword evidence="3 4" id="KW-0009">Actin-binding</keyword>